<evidence type="ECO:0000256" key="1">
    <source>
        <dbReference type="SAM" id="MobiDB-lite"/>
    </source>
</evidence>
<dbReference type="SMART" id="SM00546">
    <property type="entry name" value="CUE"/>
    <property type="match status" value="1"/>
</dbReference>
<dbReference type="EMBL" id="JADGJW010000164">
    <property type="protein sequence ID" value="KAJ3222667.1"/>
    <property type="molecule type" value="Genomic_DNA"/>
</dbReference>
<feature type="region of interest" description="Disordered" evidence="1">
    <location>
        <begin position="1"/>
        <end position="53"/>
    </location>
</feature>
<keyword evidence="5" id="KW-1185">Reference proteome</keyword>
<gene>
    <name evidence="4" type="ORF">HK099_002030</name>
</gene>
<evidence type="ECO:0000259" key="3">
    <source>
        <dbReference type="PROSITE" id="PS51140"/>
    </source>
</evidence>
<feature type="compositionally biased region" description="Basic and acidic residues" evidence="1">
    <location>
        <begin position="25"/>
        <end position="35"/>
    </location>
</feature>
<organism evidence="4 5">
    <name type="scientific">Clydaea vesicula</name>
    <dbReference type="NCBI Taxonomy" id="447962"/>
    <lineage>
        <taxon>Eukaryota</taxon>
        <taxon>Fungi</taxon>
        <taxon>Fungi incertae sedis</taxon>
        <taxon>Chytridiomycota</taxon>
        <taxon>Chytridiomycota incertae sedis</taxon>
        <taxon>Chytridiomycetes</taxon>
        <taxon>Lobulomycetales</taxon>
        <taxon>Lobulomycetaceae</taxon>
        <taxon>Clydaea</taxon>
    </lineage>
</organism>
<dbReference type="PROSITE" id="PS50828">
    <property type="entry name" value="SMR"/>
    <property type="match status" value="1"/>
</dbReference>
<dbReference type="InterPro" id="IPR002625">
    <property type="entry name" value="Smr_dom"/>
</dbReference>
<dbReference type="GO" id="GO:0004519">
    <property type="term" value="F:endonuclease activity"/>
    <property type="evidence" value="ECO:0007669"/>
    <property type="project" value="TreeGrafter"/>
</dbReference>
<name>A0AAD5XWZ4_9FUNG</name>
<dbReference type="InterPro" id="IPR003892">
    <property type="entry name" value="CUE"/>
</dbReference>
<dbReference type="Pfam" id="PF08590">
    <property type="entry name" value="DUF1771"/>
    <property type="match status" value="1"/>
</dbReference>
<sequence>MVKKKVKNSSKSKPVKENLTTNKEATLKPIKDNHNDTNPVTLNSEKNNSNENSDDMEFINNLFESKFTKEKISSVHSSCQFKIDDTINQLLTMENDDDSESLCSSGTDSAISVQNLEFSHLKIGESNSSNSQVLRIKEMFPDVPEYRIISLLNQNFFDISDTINHLLNLEDTLKNSSTYKENNDADFQLSYLMKIFEQSTPKELSSILKKNNFDLDKTINFLTSKNKFKNNCDGKCAENGFPCLKHQHKVDESVTFPEIQYTNSKNLETKFQNHLSSLSETSEPNTNKKYDHNYARSLAQKIGNDRAELFNNAACAYQKKGLTGFSSAYYYAQEGHKKTVLMNKWNRIASDMIIEENHKNLDNYTVDLHGLTVKESICFVRERVNLWYQNKNSRENLRPLRIITGVGNNSNGVPRLNYAIKKFLKREQWKFDSYDSYGYILVIGES</sequence>
<feature type="compositionally biased region" description="Basic residues" evidence="1">
    <location>
        <begin position="1"/>
        <end position="10"/>
    </location>
</feature>
<dbReference type="GO" id="GO:0043130">
    <property type="term" value="F:ubiquitin binding"/>
    <property type="evidence" value="ECO:0007669"/>
    <property type="project" value="InterPro"/>
</dbReference>
<feature type="domain" description="CUE" evidence="3">
    <location>
        <begin position="128"/>
        <end position="171"/>
    </location>
</feature>
<proteinExistence type="predicted"/>
<dbReference type="Gene3D" id="3.30.1370.110">
    <property type="match status" value="1"/>
</dbReference>
<evidence type="ECO:0000313" key="5">
    <source>
        <dbReference type="Proteomes" id="UP001211065"/>
    </source>
</evidence>
<dbReference type="PROSITE" id="PS51140">
    <property type="entry name" value="CUE"/>
    <property type="match status" value="1"/>
</dbReference>
<dbReference type="PANTHER" id="PTHR46535">
    <property type="entry name" value="NEDD4-BINDING PROTEIN 2"/>
    <property type="match status" value="1"/>
</dbReference>
<evidence type="ECO:0008006" key="6">
    <source>
        <dbReference type="Google" id="ProtNLM"/>
    </source>
</evidence>
<feature type="domain" description="Smr" evidence="2">
    <location>
        <begin position="366"/>
        <end position="446"/>
    </location>
</feature>
<evidence type="ECO:0000259" key="2">
    <source>
        <dbReference type="PROSITE" id="PS50828"/>
    </source>
</evidence>
<dbReference type="Proteomes" id="UP001211065">
    <property type="component" value="Unassembled WGS sequence"/>
</dbReference>
<comment type="caution">
    <text evidence="4">The sequence shown here is derived from an EMBL/GenBank/DDBJ whole genome shotgun (WGS) entry which is preliminary data.</text>
</comment>
<dbReference type="AlphaFoldDB" id="A0AAD5XWZ4"/>
<dbReference type="GO" id="GO:0005634">
    <property type="term" value="C:nucleus"/>
    <property type="evidence" value="ECO:0007669"/>
    <property type="project" value="TreeGrafter"/>
</dbReference>
<evidence type="ECO:0000313" key="4">
    <source>
        <dbReference type="EMBL" id="KAJ3222667.1"/>
    </source>
</evidence>
<reference evidence="4" key="1">
    <citation type="submission" date="2020-05" db="EMBL/GenBank/DDBJ databases">
        <title>Phylogenomic resolution of chytrid fungi.</title>
        <authorList>
            <person name="Stajich J.E."/>
            <person name="Amses K."/>
            <person name="Simmons R."/>
            <person name="Seto K."/>
            <person name="Myers J."/>
            <person name="Bonds A."/>
            <person name="Quandt C.A."/>
            <person name="Barry K."/>
            <person name="Liu P."/>
            <person name="Grigoriev I."/>
            <person name="Longcore J.E."/>
            <person name="James T.Y."/>
        </authorList>
    </citation>
    <scope>NUCLEOTIDE SEQUENCE</scope>
    <source>
        <strain evidence="4">JEL0476</strain>
    </source>
</reference>
<dbReference type="InterPro" id="IPR052772">
    <property type="entry name" value="Endo/PolyKinase_Domain-Protein"/>
</dbReference>
<dbReference type="SMART" id="SM01162">
    <property type="entry name" value="DUF1771"/>
    <property type="match status" value="1"/>
</dbReference>
<dbReference type="SMART" id="SM00463">
    <property type="entry name" value="SMR"/>
    <property type="match status" value="1"/>
</dbReference>
<dbReference type="InterPro" id="IPR036063">
    <property type="entry name" value="Smr_dom_sf"/>
</dbReference>
<dbReference type="Pfam" id="PF02845">
    <property type="entry name" value="CUE"/>
    <property type="match status" value="1"/>
</dbReference>
<protein>
    <recommendedName>
        <fullName evidence="6">Smr domain-containing protein</fullName>
    </recommendedName>
</protein>
<dbReference type="PANTHER" id="PTHR46535:SF1">
    <property type="entry name" value="NEDD4-BINDING PROTEIN 2"/>
    <property type="match status" value="1"/>
</dbReference>
<dbReference type="SUPFAM" id="SSF160443">
    <property type="entry name" value="SMR domain-like"/>
    <property type="match status" value="1"/>
</dbReference>
<accession>A0AAD5XWZ4</accession>
<dbReference type="InterPro" id="IPR013899">
    <property type="entry name" value="DUF1771"/>
</dbReference>
<dbReference type="CDD" id="cd14279">
    <property type="entry name" value="CUE"/>
    <property type="match status" value="2"/>
</dbReference>